<keyword evidence="2 6" id="KW-0812">Transmembrane</keyword>
<feature type="compositionally biased region" description="Basic and acidic residues" evidence="5">
    <location>
        <begin position="1"/>
        <end position="17"/>
    </location>
</feature>
<evidence type="ECO:0000256" key="5">
    <source>
        <dbReference type="SAM" id="MobiDB-lite"/>
    </source>
</evidence>
<dbReference type="RefSeq" id="WP_141166094.1">
    <property type="nucleotide sequence ID" value="NZ_VHLH01000007.1"/>
</dbReference>
<dbReference type="AlphaFoldDB" id="A0A506U798"/>
<dbReference type="InterPro" id="IPR023271">
    <property type="entry name" value="Aquaporin-like"/>
</dbReference>
<dbReference type="PANTHER" id="PTHR30520">
    <property type="entry name" value="FORMATE TRANSPORTER-RELATED"/>
    <property type="match status" value="1"/>
</dbReference>
<evidence type="ECO:0000313" key="7">
    <source>
        <dbReference type="EMBL" id="TPW30243.1"/>
    </source>
</evidence>
<reference evidence="7 8" key="1">
    <citation type="submission" date="2019-06" db="EMBL/GenBank/DDBJ databases">
        <authorList>
            <person name="Li M."/>
        </authorList>
    </citation>
    <scope>NUCLEOTIDE SEQUENCE [LARGE SCALE GENOMIC DNA]</scope>
    <source>
        <strain evidence="7 8">BGMRC6574</strain>
    </source>
</reference>
<feature type="transmembrane region" description="Helical" evidence="6">
    <location>
        <begin position="181"/>
        <end position="200"/>
    </location>
</feature>
<dbReference type="GO" id="GO:0015499">
    <property type="term" value="F:formate transmembrane transporter activity"/>
    <property type="evidence" value="ECO:0007669"/>
    <property type="project" value="TreeGrafter"/>
</dbReference>
<organism evidence="7 8">
    <name type="scientific">Pararhizobium mangrovi</name>
    <dbReference type="NCBI Taxonomy" id="2590452"/>
    <lineage>
        <taxon>Bacteria</taxon>
        <taxon>Pseudomonadati</taxon>
        <taxon>Pseudomonadota</taxon>
        <taxon>Alphaproteobacteria</taxon>
        <taxon>Hyphomicrobiales</taxon>
        <taxon>Rhizobiaceae</taxon>
        <taxon>Rhizobium/Agrobacterium group</taxon>
        <taxon>Pararhizobium</taxon>
    </lineage>
</organism>
<dbReference type="PANTHER" id="PTHR30520:SF2">
    <property type="entry name" value="INNER MEMBRANE PROTEIN YFDC"/>
    <property type="match status" value="1"/>
</dbReference>
<name>A0A506U798_9HYPH</name>
<evidence type="ECO:0000256" key="6">
    <source>
        <dbReference type="SAM" id="Phobius"/>
    </source>
</evidence>
<evidence type="ECO:0000256" key="3">
    <source>
        <dbReference type="ARBA" id="ARBA00022989"/>
    </source>
</evidence>
<dbReference type="Gene3D" id="1.20.1080.10">
    <property type="entry name" value="Glycerol uptake facilitator protein"/>
    <property type="match status" value="1"/>
</dbReference>
<keyword evidence="8" id="KW-1185">Reference proteome</keyword>
<feature type="transmembrane region" description="Helical" evidence="6">
    <location>
        <begin position="82"/>
        <end position="101"/>
    </location>
</feature>
<dbReference type="GO" id="GO:0005886">
    <property type="term" value="C:plasma membrane"/>
    <property type="evidence" value="ECO:0007669"/>
    <property type="project" value="TreeGrafter"/>
</dbReference>
<feature type="transmembrane region" description="Helical" evidence="6">
    <location>
        <begin position="133"/>
        <end position="157"/>
    </location>
</feature>
<keyword evidence="4 6" id="KW-0472">Membrane</keyword>
<dbReference type="EMBL" id="VHLH01000007">
    <property type="protein sequence ID" value="TPW30243.1"/>
    <property type="molecule type" value="Genomic_DNA"/>
</dbReference>
<feature type="transmembrane region" description="Helical" evidence="6">
    <location>
        <begin position="247"/>
        <end position="270"/>
    </location>
</feature>
<evidence type="ECO:0000256" key="1">
    <source>
        <dbReference type="ARBA" id="ARBA00004141"/>
    </source>
</evidence>
<dbReference type="InterPro" id="IPR000292">
    <property type="entry name" value="For/NO2_transpt"/>
</dbReference>
<gene>
    <name evidence="7" type="ORF">FJU11_05815</name>
</gene>
<protein>
    <submittedName>
        <fullName evidence="7">Formate/nitrite transporter family protein</fullName>
    </submittedName>
</protein>
<evidence type="ECO:0000313" key="8">
    <source>
        <dbReference type="Proteomes" id="UP000320314"/>
    </source>
</evidence>
<evidence type="ECO:0000256" key="4">
    <source>
        <dbReference type="ARBA" id="ARBA00023136"/>
    </source>
</evidence>
<dbReference type="Proteomes" id="UP000320314">
    <property type="component" value="Unassembled WGS sequence"/>
</dbReference>
<sequence>MSESKEGAEEDRGRLSEKDEEDVQKNRSLSPVSVYAVVHEEGREELDRPLLSLWWSGVAAGIGISASVLAEGTLHAVLGDGAAAVAVADLGYTIGFVLVILGRLQLFTENTITAILPLLSRPSARMVWCTARLWGIVLVANLVGTFCSAALSTWVGVVPPEHIAGMLAISRDFAALEPYQAFARGIPAGFFVAAIVWMLPSARAASIFVIIMFTYLIAIGGFTHVIAGSTELFLLALSGDATIGHSAALIGATLVGNIAGGTGLFALLAYGQVVNELPS</sequence>
<accession>A0A506U798</accession>
<comment type="caution">
    <text evidence="7">The sequence shown here is derived from an EMBL/GenBank/DDBJ whole genome shotgun (WGS) entry which is preliminary data.</text>
</comment>
<dbReference type="Pfam" id="PF01226">
    <property type="entry name" value="Form_Nir_trans"/>
    <property type="match status" value="1"/>
</dbReference>
<feature type="region of interest" description="Disordered" evidence="5">
    <location>
        <begin position="1"/>
        <end position="27"/>
    </location>
</feature>
<dbReference type="OrthoDB" id="261587at2"/>
<keyword evidence="3 6" id="KW-1133">Transmembrane helix</keyword>
<feature type="transmembrane region" description="Helical" evidence="6">
    <location>
        <begin position="207"/>
        <end position="227"/>
    </location>
</feature>
<proteinExistence type="predicted"/>
<comment type="subcellular location">
    <subcellularLocation>
        <location evidence="1">Membrane</location>
        <topology evidence="1">Multi-pass membrane protein</topology>
    </subcellularLocation>
</comment>
<evidence type="ECO:0000256" key="2">
    <source>
        <dbReference type="ARBA" id="ARBA00022692"/>
    </source>
</evidence>
<feature type="transmembrane region" description="Helical" evidence="6">
    <location>
        <begin position="50"/>
        <end position="70"/>
    </location>
</feature>